<dbReference type="InterPro" id="IPR050471">
    <property type="entry name" value="AB_hydrolase"/>
</dbReference>
<protein>
    <submittedName>
        <fullName evidence="2">Alpha/beta fold hydrolase</fullName>
    </submittedName>
</protein>
<dbReference type="InterPro" id="IPR029058">
    <property type="entry name" value="AB_hydrolase_fold"/>
</dbReference>
<dbReference type="GO" id="GO:0016787">
    <property type="term" value="F:hydrolase activity"/>
    <property type="evidence" value="ECO:0007669"/>
    <property type="project" value="UniProtKB-KW"/>
</dbReference>
<proteinExistence type="predicted"/>
<dbReference type="PANTHER" id="PTHR43433">
    <property type="entry name" value="HYDROLASE, ALPHA/BETA FOLD FAMILY PROTEIN"/>
    <property type="match status" value="1"/>
</dbReference>
<dbReference type="InterPro" id="IPR000073">
    <property type="entry name" value="AB_hydrolase_1"/>
</dbReference>
<gene>
    <name evidence="2" type="ORF">GJQ57_02145</name>
</gene>
<organism evidence="2 3">
    <name type="scientific">Ralstonia pickettii</name>
    <name type="common">Burkholderia pickettii</name>
    <dbReference type="NCBI Taxonomy" id="329"/>
    <lineage>
        <taxon>Bacteria</taxon>
        <taxon>Pseudomonadati</taxon>
        <taxon>Pseudomonadota</taxon>
        <taxon>Betaproteobacteria</taxon>
        <taxon>Burkholderiales</taxon>
        <taxon>Burkholderiaceae</taxon>
        <taxon>Ralstonia</taxon>
    </lineage>
</organism>
<dbReference type="AlphaFoldDB" id="A0A7X2HJ25"/>
<dbReference type="SUPFAM" id="SSF53474">
    <property type="entry name" value="alpha/beta-Hydrolases"/>
    <property type="match status" value="1"/>
</dbReference>
<dbReference type="Gene3D" id="3.40.50.1820">
    <property type="entry name" value="alpha/beta hydrolase"/>
    <property type="match status" value="1"/>
</dbReference>
<reference evidence="2 3" key="1">
    <citation type="submission" date="2019-11" db="EMBL/GenBank/DDBJ databases">
        <title>Phenotypic characterization of an OXA-22 and OXA-60 co-producing Ralstonia pickettii clinical strain.</title>
        <authorList>
            <person name="He F."/>
        </authorList>
    </citation>
    <scope>NUCLEOTIDE SEQUENCE [LARGE SCALE GENOMIC DNA]</scope>
    <source>
        <strain evidence="2 3">PSLESD1</strain>
    </source>
</reference>
<comment type="caution">
    <text evidence="2">The sequence shown here is derived from an EMBL/GenBank/DDBJ whole genome shotgun (WGS) entry which is preliminary data.</text>
</comment>
<dbReference type="RefSeq" id="WP_154205555.1">
    <property type="nucleotide sequence ID" value="NZ_WJYN01000001.1"/>
</dbReference>
<evidence type="ECO:0000259" key="1">
    <source>
        <dbReference type="Pfam" id="PF12697"/>
    </source>
</evidence>
<feature type="domain" description="AB hydrolase-1" evidence="1">
    <location>
        <begin position="46"/>
        <end position="258"/>
    </location>
</feature>
<name>A0A7X2HJ25_RALPI</name>
<evidence type="ECO:0000313" key="3">
    <source>
        <dbReference type="Proteomes" id="UP000441032"/>
    </source>
</evidence>
<dbReference type="PANTHER" id="PTHR43433:SF5">
    <property type="entry name" value="AB HYDROLASE-1 DOMAIN-CONTAINING PROTEIN"/>
    <property type="match status" value="1"/>
</dbReference>
<evidence type="ECO:0000313" key="2">
    <source>
        <dbReference type="EMBL" id="MRS97448.1"/>
    </source>
</evidence>
<dbReference type="Proteomes" id="UP000441032">
    <property type="component" value="Unassembled WGS sequence"/>
</dbReference>
<accession>A0A7X2HJ25</accession>
<keyword evidence="2" id="KW-0378">Hydrolase</keyword>
<dbReference type="EMBL" id="WJYN01000001">
    <property type="protein sequence ID" value="MRS97448.1"/>
    <property type="molecule type" value="Genomic_DNA"/>
</dbReference>
<dbReference type="Pfam" id="PF12697">
    <property type="entry name" value="Abhydrolase_6"/>
    <property type="match status" value="1"/>
</dbReference>
<sequence length="269" mass="29234">MDAFDDDLTEFAAHGAKPLPAPAAQGHVEHDGARIWYATFGTGRPVILLHGGLGHSGNWGYQVPALMTAGYRPIVIDSRGHGRSTRDAQPYAYTRMASDVRAVMNILRIDCAPFIGWSDGACVALTLAMQTPERVMGVFFFGCNMDPSGAKPFEPTPVIDRCFARHRKDYTALSSTPGDFDAFVAAVTEMMQTQPNATAAELAATRVPVTIAHSEHDEFIRPEHAHYLARTIPDARFVLLPGVSHFAPLQKPALFNDAVLAFLHGLPPL</sequence>